<evidence type="ECO:0008006" key="3">
    <source>
        <dbReference type="Google" id="ProtNLM"/>
    </source>
</evidence>
<dbReference type="EMBL" id="CAMGYJ010000007">
    <property type="protein sequence ID" value="CAI0448072.1"/>
    <property type="molecule type" value="Genomic_DNA"/>
</dbReference>
<comment type="caution">
    <text evidence="1">The sequence shown here is derived from an EMBL/GenBank/DDBJ whole genome shotgun (WGS) entry which is preliminary data.</text>
</comment>
<dbReference type="InterPro" id="IPR025397">
    <property type="entry name" value="SDH5"/>
</dbReference>
<name>A0AAV0MP60_9ROSI</name>
<keyword evidence="2" id="KW-1185">Reference proteome</keyword>
<reference evidence="1" key="1">
    <citation type="submission" date="2022-08" db="EMBL/GenBank/DDBJ databases">
        <authorList>
            <person name="Gutierrez-Valencia J."/>
        </authorList>
    </citation>
    <scope>NUCLEOTIDE SEQUENCE</scope>
</reference>
<accession>A0AAV0MP60</accession>
<evidence type="ECO:0000313" key="1">
    <source>
        <dbReference type="EMBL" id="CAI0448072.1"/>
    </source>
</evidence>
<dbReference type="PANTHER" id="PTHR36139">
    <property type="entry name" value="SUCCINATE DEHYDROGENASE SUBUNIT 5, MITOCHONDRIAL"/>
    <property type="match status" value="1"/>
</dbReference>
<gene>
    <name evidence="1" type="ORF">LITE_LOCUS29645</name>
</gene>
<protein>
    <recommendedName>
        <fullName evidence="3">Succinate dehydrogenase subunit 5, mitochondrial</fullName>
    </recommendedName>
</protein>
<dbReference type="Pfam" id="PF14290">
    <property type="entry name" value="SDH5_plant"/>
    <property type="match status" value="1"/>
</dbReference>
<dbReference type="GO" id="GO:0006099">
    <property type="term" value="P:tricarboxylic acid cycle"/>
    <property type="evidence" value="ECO:0007669"/>
    <property type="project" value="InterPro"/>
</dbReference>
<sequence>MRGEIPNQIQPAVQEKKKMWRPLSRNFYGRLRGSSRSIGLAEHLPISPPSLAASSQRPVLGGLFSSKTAPRLAKLAIENDDAGSEDWYYELKDLKHKYIEGEEMDALFAIRKNILKMRLSGKASGLLQLPSDAAKDLGFLRHHSNFFEEKGKVSKMGKMVPLRSLYRAASRRSSIGFADVAGNQLLHHQSAPRSLFTLSSATASADRIASGSRSPLAINIGSKRSYSEDVAHLPEIKDPDVLCAFKDLMATSWDELDATVIHDVKNALSKNTDDKSGQEILKNIFRSSEAVEEFSGMVMSLKMELDDSIGMSGEDVKPLTDDYAKAIRMFFERYSAYLESFGPDEAYLRKKVEMELGSKMIFLKMRCAGLGSEWGKVTLIGTSGLAGSYVEQRA</sequence>
<evidence type="ECO:0000313" key="2">
    <source>
        <dbReference type="Proteomes" id="UP001154282"/>
    </source>
</evidence>
<dbReference type="PANTHER" id="PTHR36139:SF1">
    <property type="entry name" value="SUCCINATE DEHYDROGENASE SUBUNIT 5, MITOCHONDRIAL"/>
    <property type="match status" value="1"/>
</dbReference>
<organism evidence="1 2">
    <name type="scientific">Linum tenue</name>
    <dbReference type="NCBI Taxonomy" id="586396"/>
    <lineage>
        <taxon>Eukaryota</taxon>
        <taxon>Viridiplantae</taxon>
        <taxon>Streptophyta</taxon>
        <taxon>Embryophyta</taxon>
        <taxon>Tracheophyta</taxon>
        <taxon>Spermatophyta</taxon>
        <taxon>Magnoliopsida</taxon>
        <taxon>eudicotyledons</taxon>
        <taxon>Gunneridae</taxon>
        <taxon>Pentapetalae</taxon>
        <taxon>rosids</taxon>
        <taxon>fabids</taxon>
        <taxon>Malpighiales</taxon>
        <taxon>Linaceae</taxon>
        <taxon>Linum</taxon>
    </lineage>
</organism>
<dbReference type="Proteomes" id="UP001154282">
    <property type="component" value="Unassembled WGS sequence"/>
</dbReference>
<proteinExistence type="predicted"/>
<dbReference type="GO" id="GO:0045273">
    <property type="term" value="C:respiratory chain complex II (succinate dehydrogenase)"/>
    <property type="evidence" value="ECO:0007669"/>
    <property type="project" value="InterPro"/>
</dbReference>
<dbReference type="AlphaFoldDB" id="A0AAV0MP60"/>